<comment type="similarity">
    <text evidence="2 6">Belongs to the multi antimicrobial extrusion (MATE) (TC 2.A.66.1) family.</text>
</comment>
<feature type="transmembrane region" description="Helical" evidence="6">
    <location>
        <begin position="370"/>
        <end position="392"/>
    </location>
</feature>
<evidence type="ECO:0000256" key="2">
    <source>
        <dbReference type="ARBA" id="ARBA00010199"/>
    </source>
</evidence>
<reference evidence="8" key="1">
    <citation type="submission" date="2022-03" db="EMBL/GenBank/DDBJ databases">
        <authorList>
            <person name="Martin C."/>
        </authorList>
    </citation>
    <scope>NUCLEOTIDE SEQUENCE</scope>
</reference>
<feature type="transmembrane region" description="Helical" evidence="6">
    <location>
        <begin position="469"/>
        <end position="490"/>
    </location>
</feature>
<dbReference type="Proteomes" id="UP000749559">
    <property type="component" value="Unassembled WGS sequence"/>
</dbReference>
<feature type="transmembrane region" description="Helical" evidence="6">
    <location>
        <begin position="404"/>
        <end position="427"/>
    </location>
</feature>
<evidence type="ECO:0000256" key="4">
    <source>
        <dbReference type="ARBA" id="ARBA00022989"/>
    </source>
</evidence>
<feature type="transmembrane region" description="Helical" evidence="6">
    <location>
        <begin position="105"/>
        <end position="132"/>
    </location>
</feature>
<feature type="transmembrane region" description="Helical" evidence="6">
    <location>
        <begin position="329"/>
        <end position="350"/>
    </location>
</feature>
<protein>
    <recommendedName>
        <fullName evidence="6">Multidrug and toxin extrusion protein</fullName>
    </recommendedName>
</protein>
<evidence type="ECO:0000313" key="8">
    <source>
        <dbReference type="EMBL" id="CAH1778715.1"/>
    </source>
</evidence>
<dbReference type="EMBL" id="CAIIXF020000003">
    <property type="protein sequence ID" value="CAH1778715.1"/>
    <property type="molecule type" value="Genomic_DNA"/>
</dbReference>
<evidence type="ECO:0000256" key="6">
    <source>
        <dbReference type="RuleBase" id="RU004914"/>
    </source>
</evidence>
<name>A0A8S4ND17_OWEFU</name>
<evidence type="ECO:0000313" key="9">
    <source>
        <dbReference type="Proteomes" id="UP000749559"/>
    </source>
</evidence>
<keyword evidence="3 6" id="KW-0812">Transmembrane</keyword>
<dbReference type="GO" id="GO:0042910">
    <property type="term" value="F:xenobiotic transmembrane transporter activity"/>
    <property type="evidence" value="ECO:0007669"/>
    <property type="project" value="InterPro"/>
</dbReference>
<dbReference type="OrthoDB" id="6111737at2759"/>
<feature type="compositionally biased region" description="Low complexity" evidence="7">
    <location>
        <begin position="25"/>
        <end position="34"/>
    </location>
</feature>
<dbReference type="PANTHER" id="PTHR11206">
    <property type="entry name" value="MULTIDRUG RESISTANCE PROTEIN"/>
    <property type="match status" value="1"/>
</dbReference>
<keyword evidence="4 6" id="KW-1133">Transmembrane helix</keyword>
<evidence type="ECO:0000256" key="3">
    <source>
        <dbReference type="ARBA" id="ARBA00022692"/>
    </source>
</evidence>
<organism evidence="8 9">
    <name type="scientific">Owenia fusiformis</name>
    <name type="common">Polychaete worm</name>
    <dbReference type="NCBI Taxonomy" id="6347"/>
    <lineage>
        <taxon>Eukaryota</taxon>
        <taxon>Metazoa</taxon>
        <taxon>Spiralia</taxon>
        <taxon>Lophotrochozoa</taxon>
        <taxon>Annelida</taxon>
        <taxon>Polychaeta</taxon>
        <taxon>Sedentaria</taxon>
        <taxon>Canalipalpata</taxon>
        <taxon>Sabellida</taxon>
        <taxon>Oweniida</taxon>
        <taxon>Oweniidae</taxon>
        <taxon>Owenia</taxon>
    </lineage>
</organism>
<feature type="compositionally biased region" description="Polar residues" evidence="7">
    <location>
        <begin position="1"/>
        <end position="12"/>
    </location>
</feature>
<gene>
    <name evidence="8" type="ORF">OFUS_LOCUS5593</name>
</gene>
<dbReference type="CDD" id="cd13132">
    <property type="entry name" value="MATE_eukaryotic"/>
    <property type="match status" value="1"/>
</dbReference>
<feature type="transmembrane region" description="Helical" evidence="6">
    <location>
        <begin position="288"/>
        <end position="309"/>
    </location>
</feature>
<keyword evidence="5 6" id="KW-0472">Membrane</keyword>
<dbReference type="GO" id="GO:0016020">
    <property type="term" value="C:membrane"/>
    <property type="evidence" value="ECO:0007669"/>
    <property type="project" value="UniProtKB-SubCell"/>
</dbReference>
<comment type="caution">
    <text evidence="8">The sequence shown here is derived from an EMBL/GenBank/DDBJ whole genome shotgun (WGS) entry which is preliminary data.</text>
</comment>
<dbReference type="InterPro" id="IPR045069">
    <property type="entry name" value="MATE_euk"/>
</dbReference>
<feature type="transmembrane region" description="Helical" evidence="6">
    <location>
        <begin position="218"/>
        <end position="239"/>
    </location>
</feature>
<feature type="compositionally biased region" description="Basic and acidic residues" evidence="7">
    <location>
        <begin position="14"/>
        <end position="23"/>
    </location>
</feature>
<proteinExistence type="inferred from homology"/>
<dbReference type="GO" id="GO:0015297">
    <property type="term" value="F:antiporter activity"/>
    <property type="evidence" value="ECO:0007669"/>
    <property type="project" value="InterPro"/>
</dbReference>
<dbReference type="Pfam" id="PF01554">
    <property type="entry name" value="MatE"/>
    <property type="match status" value="2"/>
</dbReference>
<evidence type="ECO:0000256" key="1">
    <source>
        <dbReference type="ARBA" id="ARBA00004141"/>
    </source>
</evidence>
<sequence>MSAASPPTTLQEVNLKEDKEKGVDTPPVTSSSPPHDLPKQSSEPWTLRRVGRAVRGIFPWGFKQELKELFILAWPVVLSQFFSYSIIFVSLIFSGRVLGKAQLDGVAIGVTFINLTGVSVGFGLTFALDTLLSQTFGGANKKRVGIIIQRGTIIVMLFCLPCWALYLNTETIMKAIKLPPDVANLAGIYVIIFIPGLPGLVLLQIINKYMQNQNLVMPPLWIGAIMNVINVALHAIFLFGFKWNVAGASVACGASFWIGCIISVCYMKIRRIHEETWGGWSMECLQEWGLFTKLAVPGLIMMGIEFWNYELGTLLSGLLGKDDLAAQTVCYTMATIAFMTPVGLGVAGSIRIGQYLGANQPRDAHLASRVCMLLALCIAGFTSLLVVIFNYYIPQIFTPDKKVIGMASGYLLILSISCFFDGCQGVLSGILRGCGLQKIGAIVNFVGFFCIGFPIGLPLMLRTQMRVAGYWWGNCVATFVQAVCFTIIIIRLDWNKFAEKAQVRAGIKKKGDKSAEDVQPTAEDEKAAEANLEAKSNGVAEGDKTTFEMDVEQPPMELTSVEKHLPLKQLIINRSIAVLVCVGFLVIGIILSITVKIPDPPPKCLITELQCLSCTVWPKPPEVTGTHCSNCYVTKLPPTEEPVEGKRKRRNIGEMFHKNVNKMVKNLFFPEEITYDENYEPITFDEENGFKGIPNTFCYECEKSGGNSDVTLDCNNCTSIAYGPLSSCNVNYGNEACSQRLQLFCMSPEGARGGRFGKK</sequence>
<feature type="transmembrane region" description="Helical" evidence="6">
    <location>
        <begin position="439"/>
        <end position="457"/>
    </location>
</feature>
<comment type="subcellular location">
    <subcellularLocation>
        <location evidence="1">Membrane</location>
        <topology evidence="1">Multi-pass membrane protein</topology>
    </subcellularLocation>
</comment>
<dbReference type="NCBIfam" id="TIGR00797">
    <property type="entry name" value="matE"/>
    <property type="match status" value="1"/>
</dbReference>
<dbReference type="InterPro" id="IPR002528">
    <property type="entry name" value="MATE_fam"/>
</dbReference>
<evidence type="ECO:0000256" key="7">
    <source>
        <dbReference type="SAM" id="MobiDB-lite"/>
    </source>
</evidence>
<feature type="transmembrane region" description="Helical" evidence="6">
    <location>
        <begin position="69"/>
        <end position="93"/>
    </location>
</feature>
<feature type="transmembrane region" description="Helical" evidence="6">
    <location>
        <begin position="245"/>
        <end position="267"/>
    </location>
</feature>
<dbReference type="GO" id="GO:1990961">
    <property type="term" value="P:xenobiotic detoxification by transmembrane export across the plasma membrane"/>
    <property type="evidence" value="ECO:0007669"/>
    <property type="project" value="InterPro"/>
</dbReference>
<keyword evidence="9" id="KW-1185">Reference proteome</keyword>
<evidence type="ECO:0000256" key="5">
    <source>
        <dbReference type="ARBA" id="ARBA00023136"/>
    </source>
</evidence>
<feature type="transmembrane region" description="Helical" evidence="6">
    <location>
        <begin position="186"/>
        <end position="206"/>
    </location>
</feature>
<feature type="region of interest" description="Disordered" evidence="7">
    <location>
        <begin position="1"/>
        <end position="43"/>
    </location>
</feature>
<feature type="transmembrane region" description="Helical" evidence="6">
    <location>
        <begin position="576"/>
        <end position="595"/>
    </location>
</feature>
<dbReference type="AlphaFoldDB" id="A0A8S4ND17"/>
<accession>A0A8S4ND17</accession>
<feature type="transmembrane region" description="Helical" evidence="6">
    <location>
        <begin position="144"/>
        <end position="166"/>
    </location>
</feature>